<reference evidence="1" key="1">
    <citation type="submission" date="2021-02" db="EMBL/GenBank/DDBJ databases">
        <title>Genome sequence of Rhodospirillales sp. strain TMPK1 isolated from soil.</title>
        <authorList>
            <person name="Nakai R."/>
            <person name="Kusada H."/>
            <person name="Tamaki H."/>
        </authorList>
    </citation>
    <scope>NUCLEOTIDE SEQUENCE</scope>
    <source>
        <strain evidence="1">TMPK1</strain>
    </source>
</reference>
<organism evidence="1 2">
    <name type="scientific">Roseiterribacter gracilis</name>
    <dbReference type="NCBI Taxonomy" id="2812848"/>
    <lineage>
        <taxon>Bacteria</taxon>
        <taxon>Pseudomonadati</taxon>
        <taxon>Pseudomonadota</taxon>
        <taxon>Alphaproteobacteria</taxon>
        <taxon>Rhodospirillales</taxon>
        <taxon>Roseiterribacteraceae</taxon>
        <taxon>Roseiterribacter</taxon>
    </lineage>
</organism>
<evidence type="ECO:0000313" key="2">
    <source>
        <dbReference type="Proteomes" id="UP000681075"/>
    </source>
</evidence>
<sequence length="178" mass="18706">MTSGVTGPRVLPYMNVLPRIDDSAFIADGATVIGDVEIGAESSIWYGCVVRGDVNEIRIGARSNVQDGSVIHCTGGGLGTYIGDDVTVGHLAMLHACRLEDGSFVGMKACLLDGVVVETGAVVAAGALVSPNKRIPAGELWAGTPAKFVRKLTDEERARFASTAPHYVRLSRQHKSIG</sequence>
<dbReference type="InterPro" id="IPR001451">
    <property type="entry name" value="Hexapep"/>
</dbReference>
<accession>A0A8S8XAH5</accession>
<gene>
    <name evidence="1" type="ORF">TMPK1_08460</name>
</gene>
<comment type="caution">
    <text evidence="1">The sequence shown here is derived from an EMBL/GenBank/DDBJ whole genome shotgun (WGS) entry which is preliminary data.</text>
</comment>
<dbReference type="PANTHER" id="PTHR13061">
    <property type="entry name" value="DYNACTIN SUBUNIT P25"/>
    <property type="match status" value="1"/>
</dbReference>
<dbReference type="InterPro" id="IPR011004">
    <property type="entry name" value="Trimer_LpxA-like_sf"/>
</dbReference>
<dbReference type="Proteomes" id="UP000681075">
    <property type="component" value="Unassembled WGS sequence"/>
</dbReference>
<dbReference type="AlphaFoldDB" id="A0A8S8XAH5"/>
<dbReference type="Pfam" id="PF00132">
    <property type="entry name" value="Hexapep"/>
    <property type="match status" value="1"/>
</dbReference>
<dbReference type="RefSeq" id="WP_420241653.1">
    <property type="nucleotide sequence ID" value="NZ_BOPV01000001.1"/>
</dbReference>
<name>A0A8S8XAH5_9PROT</name>
<keyword evidence="2" id="KW-1185">Reference proteome</keyword>
<dbReference type="SUPFAM" id="SSF51161">
    <property type="entry name" value="Trimeric LpxA-like enzymes"/>
    <property type="match status" value="1"/>
</dbReference>
<dbReference type="CDD" id="cd04645">
    <property type="entry name" value="LbH_gamma_CA_like"/>
    <property type="match status" value="1"/>
</dbReference>
<evidence type="ECO:0000313" key="1">
    <source>
        <dbReference type="EMBL" id="GIL38609.1"/>
    </source>
</evidence>
<dbReference type="Gene3D" id="2.160.10.10">
    <property type="entry name" value="Hexapeptide repeat proteins"/>
    <property type="match status" value="1"/>
</dbReference>
<dbReference type="InterPro" id="IPR050484">
    <property type="entry name" value="Transf_Hexapept/Carb_Anhydrase"/>
</dbReference>
<dbReference type="EMBL" id="BOPV01000001">
    <property type="protein sequence ID" value="GIL38609.1"/>
    <property type="molecule type" value="Genomic_DNA"/>
</dbReference>
<protein>
    <submittedName>
        <fullName evidence="1">Gamma carbonic anhydrase family protein</fullName>
    </submittedName>
</protein>
<dbReference type="InterPro" id="IPR047324">
    <property type="entry name" value="LbH_gamma_CA-like"/>
</dbReference>
<proteinExistence type="predicted"/>
<dbReference type="PANTHER" id="PTHR13061:SF29">
    <property type="entry name" value="GAMMA CARBONIC ANHYDRASE-LIKE 1, MITOCHONDRIAL-RELATED"/>
    <property type="match status" value="1"/>
</dbReference>